<evidence type="ECO:0000256" key="2">
    <source>
        <dbReference type="ARBA" id="ARBA00004667"/>
    </source>
</evidence>
<gene>
    <name evidence="9 11" type="primary">hisZ</name>
    <name evidence="11" type="ORF">CROST_014750</name>
</gene>
<evidence type="ECO:0000256" key="1">
    <source>
        <dbReference type="ARBA" id="ARBA00004496"/>
    </source>
</evidence>
<dbReference type="GO" id="GO:0006427">
    <property type="term" value="P:histidyl-tRNA aminoacylation"/>
    <property type="evidence" value="ECO:0007669"/>
    <property type="project" value="TreeGrafter"/>
</dbReference>
<feature type="binding site" evidence="10">
    <location>
        <begin position="81"/>
        <end position="83"/>
    </location>
    <ligand>
        <name>L-histidine</name>
        <dbReference type="ChEBI" id="CHEBI:57595"/>
    </ligand>
</feature>
<protein>
    <recommendedName>
        <fullName evidence="4 9">ATP phosphoribosyltransferase regulatory subunit</fullName>
    </recommendedName>
</protein>
<keyword evidence="11" id="KW-0328">Glycosyltransferase</keyword>
<sequence length="403" mass="45743">MINLKKYIPEGSRDILFEECTIKNNIESILRNVYINFGYEEIKSPTLEFYDVYNLENQPISQEKMYKLFDNTGRILVLRPDMTTPIARIAATKAKNKNYPLKLSYVGNIYRMNKALDGKISEITQSGIEILGTSNLRADAEILITAIKSILKTGLKEFKIEIGQVEFFKSIIGATKLLEEDIEKLRNLIENKNFSKVEEFITEKGNLIDKVSSEILMKLPTLFGGEEVIEKAEKLTHNKGAIEALETIKNLYEILKISGFEKYLLIDLGMVQHINYYTGLIFRGYADGIGDDLLSGGRYDKLIEQFGCDIPATGLAINVDNLVSALNYKVMEEDKHVIFTDIKNIAKAYELIEKLNSEGKKAEISLFDNIEDTKNHYLKNSNTKIFDLNTGETILGEGYYGKN</sequence>
<proteinExistence type="inferred from homology"/>
<dbReference type="InterPro" id="IPR045864">
    <property type="entry name" value="aa-tRNA-synth_II/BPL/LPL"/>
</dbReference>
<dbReference type="GO" id="GO:0005737">
    <property type="term" value="C:cytoplasm"/>
    <property type="evidence" value="ECO:0007669"/>
    <property type="project" value="UniProtKB-SubCell"/>
</dbReference>
<dbReference type="NCBIfam" id="NF008936">
    <property type="entry name" value="PRK12292.1-3"/>
    <property type="match status" value="1"/>
</dbReference>
<feature type="binding site" evidence="10">
    <location>
        <position position="111"/>
    </location>
    <ligand>
        <name>L-histidine</name>
        <dbReference type="ChEBI" id="CHEBI:57595"/>
    </ligand>
</feature>
<dbReference type="KEGG" id="crw:CROST_014750"/>
<organism evidence="11 12">
    <name type="scientific">Clostridium felsineum</name>
    <dbReference type="NCBI Taxonomy" id="36839"/>
    <lineage>
        <taxon>Bacteria</taxon>
        <taxon>Bacillati</taxon>
        <taxon>Bacillota</taxon>
        <taxon>Clostridia</taxon>
        <taxon>Eubacteriales</taxon>
        <taxon>Clostridiaceae</taxon>
        <taxon>Clostridium</taxon>
    </lineage>
</organism>
<feature type="binding site" evidence="10">
    <location>
        <position position="129"/>
    </location>
    <ligand>
        <name>L-histidine</name>
        <dbReference type="ChEBI" id="CHEBI:57595"/>
    </ligand>
</feature>
<dbReference type="AlphaFoldDB" id="A0A1S8LPI8"/>
<evidence type="ECO:0000256" key="5">
    <source>
        <dbReference type="ARBA" id="ARBA00022490"/>
    </source>
</evidence>
<feature type="binding site" evidence="10">
    <location>
        <position position="125"/>
    </location>
    <ligand>
        <name>L-histidine</name>
        <dbReference type="ChEBI" id="CHEBI:57595"/>
    </ligand>
</feature>
<evidence type="ECO:0000256" key="6">
    <source>
        <dbReference type="ARBA" id="ARBA00022605"/>
    </source>
</evidence>
<dbReference type="PIRSF" id="PIRSF001549">
    <property type="entry name" value="His-tRNA_synth"/>
    <property type="match status" value="1"/>
</dbReference>
<dbReference type="NCBIfam" id="TIGR00443">
    <property type="entry name" value="hisZ_biosyn_reg"/>
    <property type="match status" value="1"/>
</dbReference>
<comment type="similarity">
    <text evidence="3 9">Belongs to the class-II aminoacyl-tRNA synthetase family. HisZ subfamily.</text>
</comment>
<keyword evidence="12" id="KW-1185">Reference proteome</keyword>
<dbReference type="CDD" id="cd00773">
    <property type="entry name" value="HisRS-like_core"/>
    <property type="match status" value="1"/>
</dbReference>
<dbReference type="InterPro" id="IPR004517">
    <property type="entry name" value="HisZ"/>
</dbReference>
<comment type="pathway">
    <text evidence="2 9">Amino-acid biosynthesis; L-histidine biosynthesis; L-histidine from 5-phospho-alpha-D-ribose 1-diphosphate: step 1/9.</text>
</comment>
<evidence type="ECO:0000256" key="3">
    <source>
        <dbReference type="ARBA" id="ARBA00005539"/>
    </source>
</evidence>
<dbReference type="Pfam" id="PF13393">
    <property type="entry name" value="tRNA-synt_His"/>
    <property type="match status" value="1"/>
</dbReference>
<feature type="binding site" evidence="10">
    <location>
        <begin position="276"/>
        <end position="277"/>
    </location>
    <ligand>
        <name>L-histidine</name>
        <dbReference type="ChEBI" id="CHEBI:57595"/>
    </ligand>
</feature>
<dbReference type="HAMAP" id="MF_00125">
    <property type="entry name" value="HisZ"/>
    <property type="match status" value="1"/>
</dbReference>
<dbReference type="GO" id="GO:0000105">
    <property type="term" value="P:L-histidine biosynthetic process"/>
    <property type="evidence" value="ECO:0007669"/>
    <property type="project" value="UniProtKB-UniRule"/>
</dbReference>
<evidence type="ECO:0000256" key="4">
    <source>
        <dbReference type="ARBA" id="ARBA00020397"/>
    </source>
</evidence>
<evidence type="ECO:0000256" key="10">
    <source>
        <dbReference type="PIRSR" id="PIRSR001549-1"/>
    </source>
</evidence>
<accession>A0A1S8LPI8</accession>
<evidence type="ECO:0000313" key="12">
    <source>
        <dbReference type="Proteomes" id="UP000190951"/>
    </source>
</evidence>
<dbReference type="EMBL" id="CP096983">
    <property type="protein sequence ID" value="URZ10765.1"/>
    <property type="molecule type" value="Genomic_DNA"/>
</dbReference>
<keyword evidence="11" id="KW-0808">Transferase</keyword>
<reference evidence="11 12" key="1">
    <citation type="submission" date="2022-04" db="EMBL/GenBank/DDBJ databases">
        <title>Genome sequence of C. roseum typestrain.</title>
        <authorList>
            <person name="Poehlein A."/>
            <person name="Schoch T."/>
            <person name="Duerre P."/>
            <person name="Daniel R."/>
        </authorList>
    </citation>
    <scope>NUCLEOTIDE SEQUENCE [LARGE SCALE GENOMIC DNA]</scope>
    <source>
        <strain evidence="11 12">DSM 7320</strain>
    </source>
</reference>
<dbReference type="RefSeq" id="WP_077832406.1">
    <property type="nucleotide sequence ID" value="NZ_CP096983.1"/>
</dbReference>
<name>A0A1S8LPI8_9CLOT</name>
<keyword evidence="5 9" id="KW-0963">Cytoplasm</keyword>
<evidence type="ECO:0000256" key="7">
    <source>
        <dbReference type="ARBA" id="ARBA00023102"/>
    </source>
</evidence>
<dbReference type="STRING" id="84029.CROST_03190"/>
<dbReference type="InterPro" id="IPR004516">
    <property type="entry name" value="HisRS/HisZ"/>
</dbReference>
<evidence type="ECO:0000256" key="8">
    <source>
        <dbReference type="ARBA" id="ARBA00025246"/>
    </source>
</evidence>
<dbReference type="PROSITE" id="PS50862">
    <property type="entry name" value="AA_TRNA_LIGASE_II"/>
    <property type="match status" value="1"/>
</dbReference>
<evidence type="ECO:0000256" key="9">
    <source>
        <dbReference type="HAMAP-Rule" id="MF_00125"/>
    </source>
</evidence>
<dbReference type="GO" id="GO:0004821">
    <property type="term" value="F:histidine-tRNA ligase activity"/>
    <property type="evidence" value="ECO:0007669"/>
    <property type="project" value="TreeGrafter"/>
</dbReference>
<evidence type="ECO:0000313" key="11">
    <source>
        <dbReference type="EMBL" id="URZ10765.1"/>
    </source>
</evidence>
<comment type="subunit">
    <text evidence="9">Heteromultimer composed of HisG and HisZ subunits.</text>
</comment>
<dbReference type="GO" id="GO:0140096">
    <property type="term" value="F:catalytic activity, acting on a protein"/>
    <property type="evidence" value="ECO:0007669"/>
    <property type="project" value="UniProtKB-ARBA"/>
</dbReference>
<comment type="miscellaneous">
    <text evidence="9">This function is generally fulfilled by the C-terminal part of HisG, which is missing in some bacteria such as this one.</text>
</comment>
<keyword evidence="7 9" id="KW-0368">Histidine biosynthesis</keyword>
<dbReference type="PANTHER" id="PTHR43707">
    <property type="entry name" value="HISTIDYL-TRNA SYNTHETASE"/>
    <property type="match status" value="1"/>
</dbReference>
<dbReference type="SUPFAM" id="SSF55681">
    <property type="entry name" value="Class II aaRS and biotin synthetases"/>
    <property type="match status" value="1"/>
</dbReference>
<comment type="subcellular location">
    <subcellularLocation>
        <location evidence="1 9">Cytoplasm</location>
    </subcellularLocation>
</comment>
<dbReference type="PANTHER" id="PTHR43707:SF6">
    <property type="entry name" value="ATP PHOSPHORIBOSYLTRANSFERASE REGULATORY SUBUNIT"/>
    <property type="match status" value="1"/>
</dbReference>
<dbReference type="InterPro" id="IPR041715">
    <property type="entry name" value="HisRS-like_core"/>
</dbReference>
<dbReference type="InterPro" id="IPR006195">
    <property type="entry name" value="aa-tRNA-synth_II"/>
</dbReference>
<dbReference type="GO" id="GO:0016757">
    <property type="term" value="F:glycosyltransferase activity"/>
    <property type="evidence" value="ECO:0007669"/>
    <property type="project" value="UniProtKB-KW"/>
</dbReference>
<keyword evidence="6 9" id="KW-0028">Amino-acid biosynthesis</keyword>
<comment type="function">
    <text evidence="8 9">Required for the first step of histidine biosynthesis. May allow the feedback regulation of ATP phosphoribosyltransferase activity by histidine.</text>
</comment>
<dbReference type="Proteomes" id="UP000190951">
    <property type="component" value="Chromosome"/>
</dbReference>
<dbReference type="Gene3D" id="3.30.930.10">
    <property type="entry name" value="Bira Bifunctional Protein, Domain 2"/>
    <property type="match status" value="1"/>
</dbReference>